<evidence type="ECO:0000256" key="1">
    <source>
        <dbReference type="SAM" id="Coils"/>
    </source>
</evidence>
<dbReference type="InterPro" id="IPR014710">
    <property type="entry name" value="RmlC-like_jellyroll"/>
</dbReference>
<reference evidence="3 4" key="1">
    <citation type="journal article" date="2020" name="Nature">
        <title>Bacterial chemolithoautotrophy via manganese oxidation.</title>
        <authorList>
            <person name="Yu H."/>
            <person name="Leadbetter J.R."/>
        </authorList>
    </citation>
    <scope>NUCLEOTIDE SEQUENCE [LARGE SCALE GENOMIC DNA]</scope>
    <source>
        <strain evidence="3 4">RBP-1</strain>
    </source>
</reference>
<protein>
    <submittedName>
        <fullName evidence="3">Cyclic nucleotide-binding domain-containing protein</fullName>
    </submittedName>
</protein>
<dbReference type="Gene3D" id="2.60.120.10">
    <property type="entry name" value="Jelly Rolls"/>
    <property type="match status" value="1"/>
</dbReference>
<keyword evidence="4" id="KW-1185">Reference proteome</keyword>
<comment type="caution">
    <text evidence="3">The sequence shown here is derived from an EMBL/GenBank/DDBJ whole genome shotgun (WGS) entry which is preliminary data.</text>
</comment>
<dbReference type="Pfam" id="PF00027">
    <property type="entry name" value="cNMP_binding"/>
    <property type="match status" value="1"/>
</dbReference>
<dbReference type="EMBL" id="VTOX01000003">
    <property type="protein sequence ID" value="NKE66367.1"/>
    <property type="molecule type" value="Genomic_DNA"/>
</dbReference>
<name>A0A7X6DFU7_9BURK</name>
<evidence type="ECO:0000313" key="4">
    <source>
        <dbReference type="Proteomes" id="UP000521868"/>
    </source>
</evidence>
<gene>
    <name evidence="3" type="ORF">RAMLITH_11095</name>
</gene>
<dbReference type="Proteomes" id="UP000521868">
    <property type="component" value="Unassembled WGS sequence"/>
</dbReference>
<organism evidence="3 4">
    <name type="scientific">Ramlibacter lithotrophicus</name>
    <dbReference type="NCBI Taxonomy" id="2606681"/>
    <lineage>
        <taxon>Bacteria</taxon>
        <taxon>Pseudomonadati</taxon>
        <taxon>Pseudomonadota</taxon>
        <taxon>Betaproteobacteria</taxon>
        <taxon>Burkholderiales</taxon>
        <taxon>Comamonadaceae</taxon>
        <taxon>Ramlibacter</taxon>
    </lineage>
</organism>
<accession>A0A7X6DFU7</accession>
<dbReference type="InterPro" id="IPR018490">
    <property type="entry name" value="cNMP-bd_dom_sf"/>
</dbReference>
<feature type="domain" description="Cyclic nucleotide-binding" evidence="2">
    <location>
        <begin position="24"/>
        <end position="123"/>
    </location>
</feature>
<dbReference type="CDD" id="cd00038">
    <property type="entry name" value="CAP_ED"/>
    <property type="match status" value="1"/>
</dbReference>
<dbReference type="SMART" id="SM00100">
    <property type="entry name" value="cNMP"/>
    <property type="match status" value="1"/>
</dbReference>
<keyword evidence="1" id="KW-0175">Coiled coil</keyword>
<sequence>MHRFTYEDGARLLTSELALPDLSLADAISVVPWMRLTLARPDAVLFRAGGPSHQFLVLLLDGDAVVEGQLVGGKEAVVLRTLAAGSLFGELGTLDSITRSVLVRATSDTCLATLDDQALAQIVRDKPDLGCALLRAVLAHVTRRLRSANNKIEALNEINHTLRAEWRAESRFDEQTRARLSVLMKLEQRLGVSSGGMESAERTRPD</sequence>
<feature type="coiled-coil region" evidence="1">
    <location>
        <begin position="138"/>
        <end position="165"/>
    </location>
</feature>
<evidence type="ECO:0000259" key="2">
    <source>
        <dbReference type="PROSITE" id="PS50042"/>
    </source>
</evidence>
<dbReference type="PROSITE" id="PS50042">
    <property type="entry name" value="CNMP_BINDING_3"/>
    <property type="match status" value="1"/>
</dbReference>
<evidence type="ECO:0000313" key="3">
    <source>
        <dbReference type="EMBL" id="NKE66367.1"/>
    </source>
</evidence>
<proteinExistence type="predicted"/>
<dbReference type="RefSeq" id="WP_168107477.1">
    <property type="nucleotide sequence ID" value="NZ_VTOX01000003.1"/>
</dbReference>
<dbReference type="AlphaFoldDB" id="A0A7X6DFU7"/>
<dbReference type="SUPFAM" id="SSF51206">
    <property type="entry name" value="cAMP-binding domain-like"/>
    <property type="match status" value="1"/>
</dbReference>
<dbReference type="InterPro" id="IPR000595">
    <property type="entry name" value="cNMP-bd_dom"/>
</dbReference>